<feature type="domain" description="Gfo/Idh/MocA-like oxidoreductase N-terminal" evidence="3">
    <location>
        <begin position="11"/>
        <end position="107"/>
    </location>
</feature>
<accession>A0A2W4IVS3</accession>
<comment type="caution">
    <text evidence="5">The sequence shown here is derived from an EMBL/GenBank/DDBJ whole genome shotgun (WGS) entry which is preliminary data.</text>
</comment>
<dbReference type="PANTHER" id="PTHR22604">
    <property type="entry name" value="OXIDOREDUCTASES"/>
    <property type="match status" value="1"/>
</dbReference>
<dbReference type="Gene3D" id="3.30.360.10">
    <property type="entry name" value="Dihydrodipicolinate Reductase, domain 2"/>
    <property type="match status" value="1"/>
</dbReference>
<dbReference type="InterPro" id="IPR055170">
    <property type="entry name" value="GFO_IDH_MocA-like_dom"/>
</dbReference>
<protein>
    <submittedName>
        <fullName evidence="5">Gfo/Idh/MocA family oxidoreductase</fullName>
    </submittedName>
</protein>
<dbReference type="PANTHER" id="PTHR22604:SF105">
    <property type="entry name" value="TRANS-1,2-DIHYDROBENZENE-1,2-DIOL DEHYDROGENASE"/>
    <property type="match status" value="1"/>
</dbReference>
<dbReference type="GO" id="GO:0000166">
    <property type="term" value="F:nucleotide binding"/>
    <property type="evidence" value="ECO:0007669"/>
    <property type="project" value="InterPro"/>
</dbReference>
<evidence type="ECO:0000313" key="5">
    <source>
        <dbReference type="EMBL" id="PZM90724.1"/>
    </source>
</evidence>
<gene>
    <name evidence="5" type="ORF">DIU77_17530</name>
</gene>
<feature type="domain" description="GFO/IDH/MocA-like oxidoreductase" evidence="4">
    <location>
        <begin position="118"/>
        <end position="233"/>
    </location>
</feature>
<dbReference type="STRING" id="1111738.GCA_000427905_03540"/>
<evidence type="ECO:0000256" key="1">
    <source>
        <dbReference type="ARBA" id="ARBA00010928"/>
    </source>
</evidence>
<evidence type="ECO:0000259" key="4">
    <source>
        <dbReference type="Pfam" id="PF22725"/>
    </source>
</evidence>
<dbReference type="InterPro" id="IPR050984">
    <property type="entry name" value="Gfo/Idh/MocA_domain"/>
</dbReference>
<organism evidence="5">
    <name type="scientific">Thermocrispum agreste</name>
    <dbReference type="NCBI Taxonomy" id="37925"/>
    <lineage>
        <taxon>Bacteria</taxon>
        <taxon>Bacillati</taxon>
        <taxon>Actinomycetota</taxon>
        <taxon>Actinomycetes</taxon>
        <taxon>Pseudonocardiales</taxon>
        <taxon>Pseudonocardiaceae</taxon>
        <taxon>Thermocrispum</taxon>
    </lineage>
</organism>
<dbReference type="Pfam" id="PF22725">
    <property type="entry name" value="GFO_IDH_MocA_C3"/>
    <property type="match status" value="1"/>
</dbReference>
<dbReference type="GO" id="GO:0016491">
    <property type="term" value="F:oxidoreductase activity"/>
    <property type="evidence" value="ECO:0007669"/>
    <property type="project" value="UniProtKB-KW"/>
</dbReference>
<dbReference type="SUPFAM" id="SSF55347">
    <property type="entry name" value="Glyceraldehyde-3-phosphate dehydrogenase-like, C-terminal domain"/>
    <property type="match status" value="1"/>
</dbReference>
<sequence length="317" mass="34477">MAGKFATDLRVTKGNELVAVAARDADRARDFAAAYGASRSYGSYADLLADDDVDVVYIATTHGQHYEQALQTFAAGKPALVEKAFTLNARQAAEVIDAARSRGLFCMEAMWMRTNGLVRTAVQLVADGRIGELRSVTVDNGLLFPFDPAHRLYDLHLGGGALLDLGVYAVTFAWIFLGEPARVRATGTLSPTGADQTMAMQWEYDDDRFAHVSCTTVAATPQRGVVVGTKGSVTLERPFYRPERLILEQAEGRTITSEEILQPIVGNGYGPEIAEVERCLRQGLTESPLVPLDDTLAIMRLMDDARAQVGVRYAADE</sequence>
<keyword evidence="2" id="KW-0560">Oxidoreductase</keyword>
<dbReference type="InterPro" id="IPR000683">
    <property type="entry name" value="Gfo/Idh/MocA-like_OxRdtase_N"/>
</dbReference>
<evidence type="ECO:0000259" key="3">
    <source>
        <dbReference type="Pfam" id="PF01408"/>
    </source>
</evidence>
<name>A0A2W4IVS3_9PSEU</name>
<reference evidence="5" key="1">
    <citation type="submission" date="2018-05" db="EMBL/GenBank/DDBJ databases">
        <authorList>
            <person name="Lanie J.A."/>
            <person name="Ng W.-L."/>
            <person name="Kazmierczak K.M."/>
            <person name="Andrzejewski T.M."/>
            <person name="Davidsen T.M."/>
            <person name="Wayne K.J."/>
            <person name="Tettelin H."/>
            <person name="Glass J.I."/>
            <person name="Rusch D."/>
            <person name="Podicherti R."/>
            <person name="Tsui H.-C.T."/>
            <person name="Winkler M.E."/>
        </authorList>
    </citation>
    <scope>NUCLEOTIDE SEQUENCE</scope>
    <source>
        <strain evidence="5">ZC4RG45</strain>
    </source>
</reference>
<dbReference type="SUPFAM" id="SSF51735">
    <property type="entry name" value="NAD(P)-binding Rossmann-fold domains"/>
    <property type="match status" value="1"/>
</dbReference>
<dbReference type="InterPro" id="IPR036291">
    <property type="entry name" value="NAD(P)-bd_dom_sf"/>
</dbReference>
<dbReference type="Pfam" id="PF01408">
    <property type="entry name" value="GFO_IDH_MocA"/>
    <property type="match status" value="1"/>
</dbReference>
<comment type="similarity">
    <text evidence="1">Belongs to the Gfo/Idh/MocA family.</text>
</comment>
<proteinExistence type="inferred from homology"/>
<dbReference type="AlphaFoldDB" id="A0A2W4IVS3"/>
<dbReference type="EMBL" id="QGUI01000826">
    <property type="protein sequence ID" value="PZM90724.1"/>
    <property type="molecule type" value="Genomic_DNA"/>
</dbReference>
<dbReference type="Gene3D" id="3.40.50.720">
    <property type="entry name" value="NAD(P)-binding Rossmann-like Domain"/>
    <property type="match status" value="1"/>
</dbReference>
<evidence type="ECO:0000256" key="2">
    <source>
        <dbReference type="ARBA" id="ARBA00023002"/>
    </source>
</evidence>